<protein>
    <submittedName>
        <fullName evidence="6">Pirin family protein</fullName>
    </submittedName>
</protein>
<accession>A0A549T3J2</accession>
<dbReference type="PANTHER" id="PTHR13903:SF8">
    <property type="entry name" value="PIRIN"/>
    <property type="match status" value="1"/>
</dbReference>
<keyword evidence="2" id="KW-0408">Iron</keyword>
<dbReference type="InterPro" id="IPR014710">
    <property type="entry name" value="RmlC-like_jellyroll"/>
</dbReference>
<name>A0A549T3J2_METSR</name>
<evidence type="ECO:0000256" key="3">
    <source>
        <dbReference type="RuleBase" id="RU003457"/>
    </source>
</evidence>
<organism evidence="6 7">
    <name type="scientific">Methylosinus sporium</name>
    <dbReference type="NCBI Taxonomy" id="428"/>
    <lineage>
        <taxon>Bacteria</taxon>
        <taxon>Pseudomonadati</taxon>
        <taxon>Pseudomonadota</taxon>
        <taxon>Alphaproteobacteria</taxon>
        <taxon>Hyphomicrobiales</taxon>
        <taxon>Methylocystaceae</taxon>
        <taxon>Methylosinus</taxon>
    </lineage>
</organism>
<dbReference type="PIRSF" id="PIRSF006232">
    <property type="entry name" value="Pirin"/>
    <property type="match status" value="1"/>
</dbReference>
<comment type="caution">
    <text evidence="6">The sequence shown here is derived from an EMBL/GenBank/DDBJ whole genome shotgun (WGS) entry which is preliminary data.</text>
</comment>
<dbReference type="Pfam" id="PF05726">
    <property type="entry name" value="Pirin_C"/>
    <property type="match status" value="1"/>
</dbReference>
<comment type="cofactor">
    <cofactor evidence="2">
        <name>Fe cation</name>
        <dbReference type="ChEBI" id="CHEBI:24875"/>
    </cofactor>
    <text evidence="2">Binds 1 Fe cation per subunit.</text>
</comment>
<feature type="binding site" evidence="2">
    <location>
        <position position="108"/>
    </location>
    <ligand>
        <name>Fe cation</name>
        <dbReference type="ChEBI" id="CHEBI:24875"/>
    </ligand>
</feature>
<dbReference type="EMBL" id="VJMF01000020">
    <property type="protein sequence ID" value="TRL36468.1"/>
    <property type="molecule type" value="Genomic_DNA"/>
</dbReference>
<evidence type="ECO:0000259" key="5">
    <source>
        <dbReference type="Pfam" id="PF05726"/>
    </source>
</evidence>
<dbReference type="SUPFAM" id="SSF51182">
    <property type="entry name" value="RmlC-like cupins"/>
    <property type="match status" value="1"/>
</dbReference>
<dbReference type="CDD" id="cd02247">
    <property type="entry name" value="cupin_pirin_C"/>
    <property type="match status" value="1"/>
</dbReference>
<evidence type="ECO:0000256" key="2">
    <source>
        <dbReference type="PIRSR" id="PIRSR006232-1"/>
    </source>
</evidence>
<comment type="similarity">
    <text evidence="1 3">Belongs to the pirin family.</text>
</comment>
<feature type="binding site" evidence="2">
    <location>
        <position position="61"/>
    </location>
    <ligand>
        <name>Fe cation</name>
        <dbReference type="ChEBI" id="CHEBI:24875"/>
    </ligand>
</feature>
<sequence>MAKEPAMSTRVSRVVPATTRTLGLGLSVSSVDCGALGVAASPVMLLDHFRVRASPFPPHPHAGFAAVTYVLPDSDGGVRSRTSLGDDLVIGPGGIVWTQAGSGLIHEEAPSEAGRELHGVQIFVNASSSRKLTAPHVLHLERNGAPEWRNADGDHVRVIVGSFEGLSSPLVPVEPFRLLDVELHRGFSFDVAAGDNALVYVLHGEILARVEGDERRLAEEQAVTLRGDDTTAALEALRPARLLILSGAEIREQVVEQGPFIMNEQSQIDAAFARYRAGEMGRLTPMANIRAPSNEASIERA</sequence>
<dbReference type="Pfam" id="PF02678">
    <property type="entry name" value="Pirin"/>
    <property type="match status" value="1"/>
</dbReference>
<dbReference type="InterPro" id="IPR003829">
    <property type="entry name" value="Pirin_N_dom"/>
</dbReference>
<evidence type="ECO:0000256" key="1">
    <source>
        <dbReference type="ARBA" id="ARBA00008416"/>
    </source>
</evidence>
<dbReference type="InterPro" id="IPR011051">
    <property type="entry name" value="RmlC_Cupin_sf"/>
</dbReference>
<evidence type="ECO:0000313" key="7">
    <source>
        <dbReference type="Proteomes" id="UP000316781"/>
    </source>
</evidence>
<keyword evidence="2" id="KW-0479">Metal-binding</keyword>
<dbReference type="InterPro" id="IPR008778">
    <property type="entry name" value="Pirin_C_dom"/>
</dbReference>
<dbReference type="AlphaFoldDB" id="A0A549T3J2"/>
<feature type="domain" description="Pirin N-terminal" evidence="4">
    <location>
        <begin position="53"/>
        <end position="124"/>
    </location>
</feature>
<dbReference type="Gene3D" id="2.60.120.10">
    <property type="entry name" value="Jelly Rolls"/>
    <property type="match status" value="2"/>
</dbReference>
<proteinExistence type="inferred from homology"/>
<dbReference type="Proteomes" id="UP000316781">
    <property type="component" value="Unassembled WGS sequence"/>
</dbReference>
<gene>
    <name evidence="6" type="ORF">FM996_04725</name>
</gene>
<dbReference type="InterPro" id="IPR012093">
    <property type="entry name" value="Pirin"/>
</dbReference>
<feature type="binding site" evidence="2">
    <location>
        <position position="106"/>
    </location>
    <ligand>
        <name>Fe cation</name>
        <dbReference type="ChEBI" id="CHEBI:24875"/>
    </ligand>
</feature>
<dbReference type="GO" id="GO:0046872">
    <property type="term" value="F:metal ion binding"/>
    <property type="evidence" value="ECO:0007669"/>
    <property type="project" value="UniProtKB-KW"/>
</dbReference>
<reference evidence="6 7" key="1">
    <citation type="submission" date="2019-07" db="EMBL/GenBank/DDBJ databases">
        <title>Ln-dependent methylotrophs.</title>
        <authorList>
            <person name="Tani A."/>
        </authorList>
    </citation>
    <scope>NUCLEOTIDE SEQUENCE [LARGE SCALE GENOMIC DNA]</scope>
    <source>
        <strain evidence="6 7">SM89A</strain>
    </source>
</reference>
<evidence type="ECO:0000259" key="4">
    <source>
        <dbReference type="Pfam" id="PF02678"/>
    </source>
</evidence>
<feature type="binding site" evidence="2">
    <location>
        <position position="59"/>
    </location>
    <ligand>
        <name>Fe cation</name>
        <dbReference type="ChEBI" id="CHEBI:24875"/>
    </ligand>
</feature>
<feature type="domain" description="Pirin C-terminal" evidence="5">
    <location>
        <begin position="179"/>
        <end position="280"/>
    </location>
</feature>
<evidence type="ECO:0000313" key="6">
    <source>
        <dbReference type="EMBL" id="TRL36468.1"/>
    </source>
</evidence>
<dbReference type="PANTHER" id="PTHR13903">
    <property type="entry name" value="PIRIN-RELATED"/>
    <property type="match status" value="1"/>
</dbReference>